<dbReference type="SUPFAM" id="SSF53474">
    <property type="entry name" value="alpha/beta-Hydrolases"/>
    <property type="match status" value="1"/>
</dbReference>
<gene>
    <name evidence="4" type="ORF">KDK_26670</name>
</gene>
<accession>A0A402AIC4</accession>
<dbReference type="Pfam" id="PF02230">
    <property type="entry name" value="Abhydrolase_2"/>
    <property type="match status" value="1"/>
</dbReference>
<evidence type="ECO:0000259" key="3">
    <source>
        <dbReference type="Pfam" id="PF02230"/>
    </source>
</evidence>
<dbReference type="AlphaFoldDB" id="A0A402AIC4"/>
<dbReference type="OrthoDB" id="9796570at2"/>
<dbReference type="Gene3D" id="3.40.50.1820">
    <property type="entry name" value="alpha/beta hydrolase"/>
    <property type="match status" value="1"/>
</dbReference>
<evidence type="ECO:0000256" key="1">
    <source>
        <dbReference type="ARBA" id="ARBA00006499"/>
    </source>
</evidence>
<reference evidence="5" key="1">
    <citation type="submission" date="2018-12" db="EMBL/GenBank/DDBJ databases">
        <title>Tengunoibacter tsumagoiensis gen. nov., sp. nov., Dictyobacter kobayashii sp. nov., D. alpinus sp. nov., and D. joshuensis sp. nov. and description of Dictyobacteraceae fam. nov. within the order Ktedonobacterales isolated from Tengu-no-mugimeshi.</title>
        <authorList>
            <person name="Wang C.M."/>
            <person name="Zheng Y."/>
            <person name="Sakai Y."/>
            <person name="Toyoda A."/>
            <person name="Minakuchi Y."/>
            <person name="Abe K."/>
            <person name="Yokota A."/>
            <person name="Yabe S."/>
        </authorList>
    </citation>
    <scope>NUCLEOTIDE SEQUENCE [LARGE SCALE GENOMIC DNA]</scope>
    <source>
        <strain evidence="5">Uno11</strain>
    </source>
</reference>
<comment type="similarity">
    <text evidence="1">Belongs to the AB hydrolase superfamily. AB hydrolase 2 family.</text>
</comment>
<dbReference type="InterPro" id="IPR050565">
    <property type="entry name" value="LYPA1-2/EST-like"/>
</dbReference>
<organism evidence="4 5">
    <name type="scientific">Dictyobacter kobayashii</name>
    <dbReference type="NCBI Taxonomy" id="2014872"/>
    <lineage>
        <taxon>Bacteria</taxon>
        <taxon>Bacillati</taxon>
        <taxon>Chloroflexota</taxon>
        <taxon>Ktedonobacteria</taxon>
        <taxon>Ktedonobacterales</taxon>
        <taxon>Dictyobacteraceae</taxon>
        <taxon>Dictyobacter</taxon>
    </lineage>
</organism>
<dbReference type="PANTHER" id="PTHR10655">
    <property type="entry name" value="LYSOPHOSPHOLIPASE-RELATED"/>
    <property type="match status" value="1"/>
</dbReference>
<keyword evidence="2" id="KW-0378">Hydrolase</keyword>
<dbReference type="GO" id="GO:0016787">
    <property type="term" value="F:hydrolase activity"/>
    <property type="evidence" value="ECO:0007669"/>
    <property type="project" value="UniProtKB-KW"/>
</dbReference>
<protein>
    <submittedName>
        <fullName evidence="4">Phospholipase/carboxylesterase</fullName>
    </submittedName>
</protein>
<dbReference type="InterPro" id="IPR029058">
    <property type="entry name" value="AB_hydrolase_fold"/>
</dbReference>
<evidence type="ECO:0000313" key="4">
    <source>
        <dbReference type="EMBL" id="GCE18867.1"/>
    </source>
</evidence>
<comment type="caution">
    <text evidence="4">The sequence shown here is derived from an EMBL/GenBank/DDBJ whole genome shotgun (WGS) entry which is preliminary data.</text>
</comment>
<sequence length="221" mass="23701">MSTNEPVTSRSLTQFVHRFIPAEAQEGSQKQAPTLLLLHGTGGNEDDLLSLGGMLFPGAALLSPRGNVSENGMPRFFRRLAEGVFDVADLHKRTQELADFVSAAAETYHFDASNVVAVGYSNGANIAASLLLSKPGILRGAILLRPMVPFIPDQLADLSAASVFVSAGRMDPIVPTAQTEQLIQLLKQSGASVATHWINGGHGISHEDVREARLWLNTIYS</sequence>
<proteinExistence type="inferred from homology"/>
<dbReference type="EMBL" id="BIFS01000001">
    <property type="protein sequence ID" value="GCE18867.1"/>
    <property type="molecule type" value="Genomic_DNA"/>
</dbReference>
<feature type="domain" description="Phospholipase/carboxylesterase/thioesterase" evidence="3">
    <location>
        <begin position="24"/>
        <end position="218"/>
    </location>
</feature>
<name>A0A402AIC4_9CHLR</name>
<dbReference type="PANTHER" id="PTHR10655:SF17">
    <property type="entry name" value="LYSOPHOSPHOLIPASE-LIKE PROTEIN 1"/>
    <property type="match status" value="1"/>
</dbReference>
<dbReference type="InterPro" id="IPR003140">
    <property type="entry name" value="PLipase/COase/thioEstase"/>
</dbReference>
<keyword evidence="5" id="KW-1185">Reference proteome</keyword>
<dbReference type="Proteomes" id="UP000287188">
    <property type="component" value="Unassembled WGS sequence"/>
</dbReference>
<dbReference type="RefSeq" id="WP_126550470.1">
    <property type="nucleotide sequence ID" value="NZ_BIFS01000001.1"/>
</dbReference>
<evidence type="ECO:0000256" key="2">
    <source>
        <dbReference type="ARBA" id="ARBA00022801"/>
    </source>
</evidence>
<evidence type="ECO:0000313" key="5">
    <source>
        <dbReference type="Proteomes" id="UP000287188"/>
    </source>
</evidence>